<accession>A0A5D0I6R4</accession>
<reference evidence="1 2" key="1">
    <citation type="submission" date="2019-08" db="EMBL/GenBank/DDBJ databases">
        <title>Seonamhaeicola sediminis sp. nov., isolated from marine sediment.</title>
        <authorList>
            <person name="Cao W.R."/>
        </authorList>
    </citation>
    <scope>NUCLEOTIDE SEQUENCE [LARGE SCALE GENOMIC DNA]</scope>
    <source>
        <strain evidence="1 2">B011</strain>
    </source>
</reference>
<evidence type="ECO:0000313" key="1">
    <source>
        <dbReference type="EMBL" id="TYA78629.1"/>
    </source>
</evidence>
<dbReference type="AlphaFoldDB" id="A0A5D0I6R4"/>
<sequence length="118" mass="13683">MTVKDLEGTYSIIGSNQNEDDHNYRGTLTLKTDEHNRIVAKWFIHNEQEQTGYGFYHANILVINFTYKGTDNKPFSGTVVYKCLTKDLLDGFWSEEYGDPNYLGTERCFRIEGDLELN</sequence>
<proteinExistence type="predicted"/>
<organism evidence="1 2">
    <name type="scientific">Seonamhaeicola marinus</name>
    <dbReference type="NCBI Taxonomy" id="1912246"/>
    <lineage>
        <taxon>Bacteria</taxon>
        <taxon>Pseudomonadati</taxon>
        <taxon>Bacteroidota</taxon>
        <taxon>Flavobacteriia</taxon>
        <taxon>Flavobacteriales</taxon>
        <taxon>Flavobacteriaceae</taxon>
    </lineage>
</organism>
<gene>
    <name evidence="1" type="ORF">FUA24_09765</name>
</gene>
<dbReference type="Proteomes" id="UP000323930">
    <property type="component" value="Unassembled WGS sequence"/>
</dbReference>
<dbReference type="EMBL" id="VSDQ01000577">
    <property type="protein sequence ID" value="TYA78629.1"/>
    <property type="molecule type" value="Genomic_DNA"/>
</dbReference>
<dbReference type="RefSeq" id="WP_148541818.1">
    <property type="nucleotide sequence ID" value="NZ_VSDQ01000577.1"/>
</dbReference>
<keyword evidence="2" id="KW-1185">Reference proteome</keyword>
<name>A0A5D0I6R4_9FLAO</name>
<dbReference type="OrthoDB" id="1139144at2"/>
<protein>
    <submittedName>
        <fullName evidence="1">Uncharacterized protein</fullName>
    </submittedName>
</protein>
<evidence type="ECO:0000313" key="2">
    <source>
        <dbReference type="Proteomes" id="UP000323930"/>
    </source>
</evidence>
<comment type="caution">
    <text evidence="1">The sequence shown here is derived from an EMBL/GenBank/DDBJ whole genome shotgun (WGS) entry which is preliminary data.</text>
</comment>